<evidence type="ECO:0000313" key="10">
    <source>
        <dbReference type="Proteomes" id="UP000594260"/>
    </source>
</evidence>
<dbReference type="InterPro" id="IPR000719">
    <property type="entry name" value="Prot_kinase_dom"/>
</dbReference>
<evidence type="ECO:0000256" key="4">
    <source>
        <dbReference type="ARBA" id="ARBA00022777"/>
    </source>
</evidence>
<feature type="compositionally biased region" description="Basic residues" evidence="7">
    <location>
        <begin position="47"/>
        <end position="57"/>
    </location>
</feature>
<dbReference type="EnsemblMetazoa" id="XM_022789523">
    <property type="protein sequence ID" value="XP_022645258"/>
    <property type="gene ID" value="LOC111243658"/>
</dbReference>
<dbReference type="AlphaFoldDB" id="A0A7M7JAF3"/>
<dbReference type="Proteomes" id="UP000594260">
    <property type="component" value="Unplaced"/>
</dbReference>
<evidence type="ECO:0000256" key="5">
    <source>
        <dbReference type="ARBA" id="ARBA00022840"/>
    </source>
</evidence>
<dbReference type="InterPro" id="IPR008266">
    <property type="entry name" value="Tyr_kinase_AS"/>
</dbReference>
<feature type="region of interest" description="Disordered" evidence="7">
    <location>
        <begin position="31"/>
        <end position="63"/>
    </location>
</feature>
<keyword evidence="2" id="KW-0808">Transferase</keyword>
<keyword evidence="5 6" id="KW-0067">ATP-binding</keyword>
<evidence type="ECO:0000256" key="6">
    <source>
        <dbReference type="PROSITE-ProRule" id="PRU10141"/>
    </source>
</evidence>
<dbReference type="OrthoDB" id="6494372at2759"/>
<keyword evidence="10" id="KW-1185">Reference proteome</keyword>
<dbReference type="RefSeq" id="XP_022645258.1">
    <property type="nucleotide sequence ID" value="XM_022789523.1"/>
</dbReference>
<proteinExistence type="predicted"/>
<reference evidence="9" key="1">
    <citation type="submission" date="2021-01" db="UniProtKB">
        <authorList>
            <consortium name="EnsemblMetazoa"/>
        </authorList>
    </citation>
    <scope>IDENTIFICATION</scope>
</reference>
<dbReference type="SUPFAM" id="SSF56112">
    <property type="entry name" value="Protein kinase-like (PK-like)"/>
    <property type="match status" value="1"/>
</dbReference>
<dbReference type="GeneID" id="111243658"/>
<dbReference type="KEGG" id="vde:111243658"/>
<dbReference type="Gene3D" id="1.10.510.10">
    <property type="entry name" value="Transferase(Phosphotransferase) domain 1"/>
    <property type="match status" value="1"/>
</dbReference>
<keyword evidence="1" id="KW-0723">Serine/threonine-protein kinase</keyword>
<evidence type="ECO:0000256" key="2">
    <source>
        <dbReference type="ARBA" id="ARBA00022679"/>
    </source>
</evidence>
<dbReference type="GO" id="GO:0005524">
    <property type="term" value="F:ATP binding"/>
    <property type="evidence" value="ECO:0007669"/>
    <property type="project" value="UniProtKB-UniRule"/>
</dbReference>
<feature type="binding site" evidence="6">
    <location>
        <position position="144"/>
    </location>
    <ligand>
        <name>ATP</name>
        <dbReference type="ChEBI" id="CHEBI:30616"/>
    </ligand>
</feature>
<evidence type="ECO:0000313" key="9">
    <source>
        <dbReference type="EnsemblMetazoa" id="XP_022645258"/>
    </source>
</evidence>
<dbReference type="PROSITE" id="PS00109">
    <property type="entry name" value="PROTEIN_KINASE_TYR"/>
    <property type="match status" value="1"/>
</dbReference>
<dbReference type="InParanoid" id="A0A7M7JAF3"/>
<dbReference type="PANTHER" id="PTHR24351">
    <property type="entry name" value="RIBOSOMAL PROTEIN S6 KINASE"/>
    <property type="match status" value="1"/>
</dbReference>
<name>A0A7M7JAF3_VARDE</name>
<feature type="domain" description="Protein kinase" evidence="8">
    <location>
        <begin position="117"/>
        <end position="399"/>
    </location>
</feature>
<evidence type="ECO:0000256" key="7">
    <source>
        <dbReference type="SAM" id="MobiDB-lite"/>
    </source>
</evidence>
<protein>
    <recommendedName>
        <fullName evidence="8">Protein kinase domain-containing protein</fullName>
    </recommendedName>
</protein>
<dbReference type="Pfam" id="PF00069">
    <property type="entry name" value="Pkinase"/>
    <property type="match status" value="1"/>
</dbReference>
<keyword evidence="3 6" id="KW-0547">Nucleotide-binding</keyword>
<dbReference type="PROSITE" id="PS50011">
    <property type="entry name" value="PROTEIN_KINASE_DOM"/>
    <property type="match status" value="1"/>
</dbReference>
<dbReference type="PROSITE" id="PS00107">
    <property type="entry name" value="PROTEIN_KINASE_ATP"/>
    <property type="match status" value="1"/>
</dbReference>
<dbReference type="InterPro" id="IPR011009">
    <property type="entry name" value="Kinase-like_dom_sf"/>
</dbReference>
<evidence type="ECO:0000256" key="3">
    <source>
        <dbReference type="ARBA" id="ARBA00022741"/>
    </source>
</evidence>
<accession>A0A7M7JAF3</accession>
<evidence type="ECO:0000259" key="8">
    <source>
        <dbReference type="PROSITE" id="PS50011"/>
    </source>
</evidence>
<keyword evidence="4" id="KW-0418">Kinase</keyword>
<organism evidence="9 10">
    <name type="scientific">Varroa destructor</name>
    <name type="common">Honeybee mite</name>
    <dbReference type="NCBI Taxonomy" id="109461"/>
    <lineage>
        <taxon>Eukaryota</taxon>
        <taxon>Metazoa</taxon>
        <taxon>Ecdysozoa</taxon>
        <taxon>Arthropoda</taxon>
        <taxon>Chelicerata</taxon>
        <taxon>Arachnida</taxon>
        <taxon>Acari</taxon>
        <taxon>Parasitiformes</taxon>
        <taxon>Mesostigmata</taxon>
        <taxon>Gamasina</taxon>
        <taxon>Dermanyssoidea</taxon>
        <taxon>Varroidae</taxon>
        <taxon>Varroa</taxon>
    </lineage>
</organism>
<sequence length="469" mass="52551">MVAIEPTDIELRLPAHTRKIRKSVFPSCEGDHIVKQRRKHESERQNRSKRTSSKRHIEKAARANQTKIVPTEELLSPEAVPHEGPIRIPKVGTLVPDSFWANPLCKKACVFKVCNAIQVREAIGQGSFGTVFKITVGKDVAALKCVQKSAQSQDQLKELDKVKCEFSVWRAVSEHPNVISLIAFLQTDKNWCFVMEFAPLGSLSRYLKDTVGGPLEIDQSRRLAGQLAHAIYCVHQMGFLHRDISCSNVLLVKASDHPTLLDAKLTDFGLSMKGHSSSNRCGSLAYMSPEVLERTTYSSDADWWSYGIVVYCMFVGRTPLSVFARKEHIELSSLSRGMRYELAKTVTIHISRQLTAEQRAFLIDVLQDNPADRLGVWRFSYPDGTVSDSLEPLRQHKFLAGFNWSALTPVEIKLKQQQQLQGGHSGPLDSKEDIRELVLPNISRRSRRAKAELCATDTILTVDSSSSSV</sequence>
<dbReference type="CDD" id="cd00180">
    <property type="entry name" value="PKc"/>
    <property type="match status" value="1"/>
</dbReference>
<dbReference type="InterPro" id="IPR017441">
    <property type="entry name" value="Protein_kinase_ATP_BS"/>
</dbReference>
<dbReference type="GO" id="GO:0004674">
    <property type="term" value="F:protein serine/threonine kinase activity"/>
    <property type="evidence" value="ECO:0007669"/>
    <property type="project" value="UniProtKB-KW"/>
</dbReference>
<feature type="compositionally biased region" description="Basic and acidic residues" evidence="7">
    <location>
        <begin position="31"/>
        <end position="46"/>
    </location>
</feature>
<evidence type="ECO:0000256" key="1">
    <source>
        <dbReference type="ARBA" id="ARBA00022527"/>
    </source>
</evidence>